<reference evidence="3 4" key="1">
    <citation type="submission" date="2015-11" db="EMBL/GenBank/DDBJ databases">
        <authorList>
            <person name="Zhang Y."/>
            <person name="Guo Z."/>
        </authorList>
    </citation>
    <scope>NUCLEOTIDE SEQUENCE [LARGE SCALE GENOMIC DNA]</scope>
    <source>
        <strain evidence="4">gdw1</strain>
    </source>
</reference>
<evidence type="ECO:0000259" key="2">
    <source>
        <dbReference type="Pfam" id="PF02638"/>
    </source>
</evidence>
<feature type="compositionally biased region" description="Basic and acidic residues" evidence="1">
    <location>
        <begin position="7"/>
        <end position="16"/>
    </location>
</feature>
<feature type="compositionally biased region" description="Low complexity" evidence="1">
    <location>
        <begin position="17"/>
        <end position="27"/>
    </location>
</feature>
<feature type="domain" description="Glycosyl hydrolase-like 10" evidence="2">
    <location>
        <begin position="2"/>
        <end position="90"/>
    </location>
</feature>
<organism evidence="3 4">
    <name type="scientific">Leifsonia xyli subsp. xyli</name>
    <dbReference type="NCBI Taxonomy" id="59736"/>
    <lineage>
        <taxon>Bacteria</taxon>
        <taxon>Bacillati</taxon>
        <taxon>Actinomycetota</taxon>
        <taxon>Actinomycetes</taxon>
        <taxon>Micrococcales</taxon>
        <taxon>Microbacteriaceae</taxon>
        <taxon>Leifsonia</taxon>
    </lineage>
</organism>
<name>A0A1E2SI63_LEIXY</name>
<proteinExistence type="predicted"/>
<dbReference type="Pfam" id="PF02638">
    <property type="entry name" value="GHL10"/>
    <property type="match status" value="1"/>
</dbReference>
<evidence type="ECO:0000313" key="4">
    <source>
        <dbReference type="Proteomes" id="UP000094426"/>
    </source>
</evidence>
<dbReference type="AlphaFoldDB" id="A0A1E2SI63"/>
<evidence type="ECO:0000256" key="1">
    <source>
        <dbReference type="SAM" id="MobiDB-lite"/>
    </source>
</evidence>
<evidence type="ECO:0000313" key="3">
    <source>
        <dbReference type="EMBL" id="ODA89364.1"/>
    </source>
</evidence>
<dbReference type="EMBL" id="LNZG01000048">
    <property type="protein sequence ID" value="ODA89364.1"/>
    <property type="molecule type" value="Genomic_DNA"/>
</dbReference>
<feature type="region of interest" description="Disordered" evidence="1">
    <location>
        <begin position="1"/>
        <end position="27"/>
    </location>
</feature>
<dbReference type="OrthoDB" id="9773203at2"/>
<dbReference type="Proteomes" id="UP000094426">
    <property type="component" value="Unassembled WGS sequence"/>
</dbReference>
<accession>A0A1E2SI63</accession>
<dbReference type="InterPro" id="IPR003790">
    <property type="entry name" value="GHL10"/>
</dbReference>
<protein>
    <recommendedName>
        <fullName evidence="2">Glycosyl hydrolase-like 10 domain-containing protein</fullName>
    </recommendedName>
</protein>
<gene>
    <name evidence="3" type="ORF">ATY41_06520</name>
</gene>
<comment type="caution">
    <text evidence="3">The sequence shown here is derived from an EMBL/GenBank/DDBJ whole genome shotgun (WGS) entry which is preliminary data.</text>
</comment>
<sequence length="112" mass="12693">MSPFGIWEHKANDSRGSDTPTSSSSTYSKQVYADTLGWVKAGILDYIVPQVYWSSDQPVAPYGEIARWWNNAVEGTNVRLYIGQPNYKYTLFGPKEVAWTNPDEVPNQLLFN</sequence>